<dbReference type="InterPro" id="IPR026444">
    <property type="entry name" value="Secre_tail"/>
</dbReference>
<keyword evidence="8" id="KW-1185">Reference proteome</keyword>
<evidence type="ECO:0000259" key="5">
    <source>
        <dbReference type="Pfam" id="PF17801"/>
    </source>
</evidence>
<dbReference type="Gene3D" id="2.60.40.3620">
    <property type="match status" value="1"/>
</dbReference>
<accession>A0ABR6VP93</accession>
<dbReference type="Gene3D" id="2.60.40.10">
    <property type="entry name" value="Immunoglobulins"/>
    <property type="match status" value="1"/>
</dbReference>
<dbReference type="SUPFAM" id="SSF51445">
    <property type="entry name" value="(Trans)glycosidases"/>
    <property type="match status" value="1"/>
</dbReference>
<dbReference type="SUPFAM" id="SSF49373">
    <property type="entry name" value="Invasin/intimin cell-adhesion fragments"/>
    <property type="match status" value="1"/>
</dbReference>
<dbReference type="Gene3D" id="2.60.40.1180">
    <property type="entry name" value="Golgi alpha-mannosidase II"/>
    <property type="match status" value="1"/>
</dbReference>
<dbReference type="InterPro" id="IPR013783">
    <property type="entry name" value="Ig-like_fold"/>
</dbReference>
<feature type="domain" description="Alpha galactosidase C-terminal" evidence="5">
    <location>
        <begin position="353"/>
        <end position="425"/>
    </location>
</feature>
<dbReference type="Pfam" id="PF18962">
    <property type="entry name" value="Por_Secre_tail"/>
    <property type="match status" value="1"/>
</dbReference>
<dbReference type="Gene3D" id="3.20.20.70">
    <property type="entry name" value="Aldolase class I"/>
    <property type="match status" value="1"/>
</dbReference>
<dbReference type="InterPro" id="IPR041233">
    <property type="entry name" value="Melibiase_C"/>
</dbReference>
<dbReference type="InterPro" id="IPR017853">
    <property type="entry name" value="GH"/>
</dbReference>
<dbReference type="Proteomes" id="UP000659698">
    <property type="component" value="Unassembled WGS sequence"/>
</dbReference>
<dbReference type="SUPFAM" id="SSF81296">
    <property type="entry name" value="E set domains"/>
    <property type="match status" value="1"/>
</dbReference>
<dbReference type="RefSeq" id="WP_186633727.1">
    <property type="nucleotide sequence ID" value="NZ_JACOAF010000011.1"/>
</dbReference>
<comment type="caution">
    <text evidence="7">The sequence shown here is derived from an EMBL/GenBank/DDBJ whole genome shotgun (WGS) entry which is preliminary data.</text>
</comment>
<evidence type="ECO:0000256" key="4">
    <source>
        <dbReference type="ARBA" id="ARBA00023295"/>
    </source>
</evidence>
<evidence type="ECO:0000256" key="1">
    <source>
        <dbReference type="ARBA" id="ARBA00009743"/>
    </source>
</evidence>
<dbReference type="Pfam" id="PF17801">
    <property type="entry name" value="Melibiase_C"/>
    <property type="match status" value="1"/>
</dbReference>
<evidence type="ECO:0000256" key="3">
    <source>
        <dbReference type="ARBA" id="ARBA00022801"/>
    </source>
</evidence>
<keyword evidence="3" id="KW-0378">Hydrolase</keyword>
<gene>
    <name evidence="7" type="ORF">H7U12_04745</name>
</gene>
<protein>
    <submittedName>
        <fullName evidence="7">T9SS type A sorting domain-containing protein</fullName>
    </submittedName>
</protein>
<dbReference type="InterPro" id="IPR013780">
    <property type="entry name" value="Glyco_hydro_b"/>
</dbReference>
<dbReference type="InterPro" id="IPR013785">
    <property type="entry name" value="Aldolase_TIM"/>
</dbReference>
<comment type="similarity">
    <text evidence="1">Belongs to the glycosyl hydrolase 27 family.</text>
</comment>
<dbReference type="PANTHER" id="PTHR11452">
    <property type="entry name" value="ALPHA-GALACTOSIDASE/ALPHA-N-ACETYLGALACTOSAMINIDASE"/>
    <property type="match status" value="1"/>
</dbReference>
<dbReference type="InterPro" id="IPR008964">
    <property type="entry name" value="Invasin/intimin_cell_adhesion"/>
</dbReference>
<name>A0ABR6VP93_9BACT</name>
<dbReference type="InterPro" id="IPR014756">
    <property type="entry name" value="Ig_E-set"/>
</dbReference>
<dbReference type="NCBIfam" id="TIGR04183">
    <property type="entry name" value="Por_Secre_tail"/>
    <property type="match status" value="1"/>
</dbReference>
<keyword evidence="2" id="KW-0732">Signal</keyword>
<evidence type="ECO:0000313" key="8">
    <source>
        <dbReference type="Proteomes" id="UP000659698"/>
    </source>
</evidence>
<dbReference type="InterPro" id="IPR002241">
    <property type="entry name" value="Glyco_hydro_27"/>
</dbReference>
<feature type="domain" description="Secretion system C-terminal sorting" evidence="6">
    <location>
        <begin position="754"/>
        <end position="825"/>
    </location>
</feature>
<dbReference type="EMBL" id="JACOAF010000011">
    <property type="protein sequence ID" value="MBC3538977.1"/>
    <property type="molecule type" value="Genomic_DNA"/>
</dbReference>
<evidence type="ECO:0000256" key="2">
    <source>
        <dbReference type="ARBA" id="ARBA00022729"/>
    </source>
</evidence>
<dbReference type="SUPFAM" id="SSF51011">
    <property type="entry name" value="Glycosyl hydrolase domain"/>
    <property type="match status" value="1"/>
</dbReference>
<organism evidence="7 8">
    <name type="scientific">Rufibacter sediminis</name>
    <dbReference type="NCBI Taxonomy" id="2762756"/>
    <lineage>
        <taxon>Bacteria</taxon>
        <taxon>Pseudomonadati</taxon>
        <taxon>Bacteroidota</taxon>
        <taxon>Cytophagia</taxon>
        <taxon>Cytophagales</taxon>
        <taxon>Hymenobacteraceae</taxon>
        <taxon>Rufibacter</taxon>
    </lineage>
</organism>
<evidence type="ECO:0000313" key="7">
    <source>
        <dbReference type="EMBL" id="MBC3538977.1"/>
    </source>
</evidence>
<dbReference type="PANTHER" id="PTHR11452:SF75">
    <property type="entry name" value="ALPHA-GALACTOSIDASE MEL1"/>
    <property type="match status" value="1"/>
</dbReference>
<keyword evidence="4" id="KW-0326">Glycosidase</keyword>
<evidence type="ECO:0000259" key="6">
    <source>
        <dbReference type="Pfam" id="PF18962"/>
    </source>
</evidence>
<sequence length="827" mass="91166">MPSNPHKGPLYWSVYEHHIVKEQNGVKENYIPESVLMANVDWVDANLKSLGYNMICMDGWGDVTQLNENGYRKSHSSKWEHDFAWWSTHLQGRGMTLGMYGNPLWVHVADNDQTTKIKGTNILVSSLKNSSENAYFPWVQVDRPGAEEYVKGYIQYYADLGIKYFRVDFLSWYETGQDRYLGRVGPSRPREHYLTALKWMKEAADANGMFLSLVMPHLTNEAEAEVQYGHMFRINEDTGEGKWWKWSDNARGEKRVGWSVYANAMDGLTYWSYLAGRNKVILDPDFLRINTFSGNDEKKSVISASIISGGAVTVSDQYNTIGPDLWLYQNKELLALRQDGFVGKPLTNDPTQENSQIWTGQLSNGDWIIGLFNRETSSKTRSINFSTLGITGSAQVRDLWSHSNLGGMTSYSTSVPAHGCVILKVVPGTTVPQDEASVHVASLVTGTQATTGSVMKGTAMVIIQDKEGNPVNEAPVSVSFSGSFTETVTGTTNAQGTVVLTTNATATGVLKVNACVTNVSHPSAVYDGGMNAVNCRGEYMFVAGTFSSWNLTLNPMQWNNGQWEVRNLQLTAGEHELKFANTNNWSGNDWGNATGLTGTASLTTGGAPNIKFTIAKAGLYTISFNEQTLAYAIKGQHQEKMFVGGTFNNWTLGNTPMILEDDVWKASAVQISAGNHELKFANTDNWSGDDWADASGLTGTAKLSTGGKPNLTFSVAQSGQFDISFNDLTLAYSISPKVLTSIRENLSTETDLRVYPNPVQDRLFIRVPKRTGEIQILTMLGKSVSTLSLNGKEELSVDTSILPNGIYLIRFSGKGNVQLTRKVMVVK</sequence>
<reference evidence="7 8" key="1">
    <citation type="journal article" date="2019" name="Int. J. Syst. Evol. Microbiol.">
        <title>Rufibacter sediminis sp. nov., isolated from freshwater lake sediment.</title>
        <authorList>
            <person name="Qu J.H."/>
            <person name="Zhang L.J."/>
            <person name="Fu Y.H."/>
            <person name="Li H.F."/>
        </authorList>
    </citation>
    <scope>NUCLEOTIDE SEQUENCE [LARGE SCALE GENOMIC DNA]</scope>
    <source>
        <strain evidence="7 8">H-1</strain>
    </source>
</reference>
<proteinExistence type="inferred from homology"/>